<proteinExistence type="predicted"/>
<name>A0AC34QTM7_9BILA</name>
<organism evidence="1 2">
    <name type="scientific">Panagrolaimus sp. JU765</name>
    <dbReference type="NCBI Taxonomy" id="591449"/>
    <lineage>
        <taxon>Eukaryota</taxon>
        <taxon>Metazoa</taxon>
        <taxon>Ecdysozoa</taxon>
        <taxon>Nematoda</taxon>
        <taxon>Chromadorea</taxon>
        <taxon>Rhabditida</taxon>
        <taxon>Tylenchina</taxon>
        <taxon>Panagrolaimomorpha</taxon>
        <taxon>Panagrolaimoidea</taxon>
        <taxon>Panagrolaimidae</taxon>
        <taxon>Panagrolaimus</taxon>
    </lineage>
</organism>
<evidence type="ECO:0000313" key="2">
    <source>
        <dbReference type="WBParaSite" id="JU765_v2.g19207.t1"/>
    </source>
</evidence>
<sequence length="165" mass="18782">MIADQFSRRRMFKFLLFLTIITVTAALTCHNSAENIAAHPQSDQPCQEPYCVYVKEVNIYNPQEVDLPSYFYSCSIIPSVTYKQGVPPYTLLNQCSSINLDGILYTIQICNTADFCNIGCENPVPYYPGTTTLSPWTQWPTTRRNGAEIACIFVPLLISFMYFFI</sequence>
<reference evidence="2" key="1">
    <citation type="submission" date="2022-11" db="UniProtKB">
        <authorList>
            <consortium name="WormBaseParasite"/>
        </authorList>
    </citation>
    <scope>IDENTIFICATION</scope>
</reference>
<evidence type="ECO:0000313" key="1">
    <source>
        <dbReference type="Proteomes" id="UP000887576"/>
    </source>
</evidence>
<accession>A0AC34QTM7</accession>
<protein>
    <submittedName>
        <fullName evidence="2">Uncharacterized protein</fullName>
    </submittedName>
</protein>
<dbReference type="WBParaSite" id="JU765_v2.g19207.t1">
    <property type="protein sequence ID" value="JU765_v2.g19207.t1"/>
    <property type="gene ID" value="JU765_v2.g19207"/>
</dbReference>
<dbReference type="Proteomes" id="UP000887576">
    <property type="component" value="Unplaced"/>
</dbReference>